<dbReference type="GO" id="GO:0009279">
    <property type="term" value="C:cell outer membrane"/>
    <property type="evidence" value="ECO:0007669"/>
    <property type="project" value="UniProtKB-SubCell"/>
</dbReference>
<evidence type="ECO:0000256" key="9">
    <source>
        <dbReference type="ARBA" id="ARBA00023237"/>
    </source>
</evidence>
<evidence type="ECO:0000256" key="11">
    <source>
        <dbReference type="RuleBase" id="RU003357"/>
    </source>
</evidence>
<proteinExistence type="inferred from homology"/>
<evidence type="ECO:0000256" key="8">
    <source>
        <dbReference type="ARBA" id="ARBA00023170"/>
    </source>
</evidence>
<reference evidence="17" key="1">
    <citation type="submission" date="2009-12" db="EMBL/GenBank/DDBJ databases">
        <title>Sequence of Clostridiales genomosp. BVAB3 str. UPII9-5.</title>
        <authorList>
            <person name="Madupu R."/>
            <person name="Durkin A.S."/>
            <person name="Torralba M."/>
            <person name="Methe B."/>
            <person name="Sutton G.G."/>
            <person name="Strausberg R.L."/>
            <person name="Nelson K.E."/>
        </authorList>
    </citation>
    <scope>NUCLEOTIDE SEQUENCE [LARGE SCALE GENOMIC DNA]</scope>
    <source>
        <strain evidence="17">28L</strain>
    </source>
</reference>
<dbReference type="eggNOG" id="COG4771">
    <property type="taxonomic scope" value="Bacteria"/>
</dbReference>
<evidence type="ECO:0000313" key="17">
    <source>
        <dbReference type="Proteomes" id="UP000003242"/>
    </source>
</evidence>
<keyword evidence="3 10" id="KW-1134">Transmembrane beta strand</keyword>
<evidence type="ECO:0000256" key="10">
    <source>
        <dbReference type="PROSITE-ProRule" id="PRU01360"/>
    </source>
</evidence>
<keyword evidence="6 11" id="KW-0798">TonB box</keyword>
<protein>
    <submittedName>
        <fullName evidence="16">TonB-dependent receptor plug domain protein</fullName>
    </submittedName>
</protein>
<dbReference type="PROSITE" id="PS52016">
    <property type="entry name" value="TONB_DEPENDENT_REC_3"/>
    <property type="match status" value="1"/>
</dbReference>
<dbReference type="InterPro" id="IPR036942">
    <property type="entry name" value="Beta-barrel_TonB_sf"/>
</dbReference>
<dbReference type="GO" id="GO:0015344">
    <property type="term" value="F:siderophore uptake transmembrane transporter activity"/>
    <property type="evidence" value="ECO:0007669"/>
    <property type="project" value="TreeGrafter"/>
</dbReference>
<keyword evidence="9 10" id="KW-0998">Cell outer membrane</keyword>
<accession>D3LT94</accession>
<evidence type="ECO:0000256" key="3">
    <source>
        <dbReference type="ARBA" id="ARBA00022452"/>
    </source>
</evidence>
<name>D3LT94_9FIRM</name>
<organism evidence="16 17">
    <name type="scientific">Megasphaera lornae</name>
    <dbReference type="NCBI Taxonomy" id="1000568"/>
    <lineage>
        <taxon>Bacteria</taxon>
        <taxon>Bacillati</taxon>
        <taxon>Bacillota</taxon>
        <taxon>Negativicutes</taxon>
        <taxon>Veillonellales</taxon>
        <taxon>Veillonellaceae</taxon>
        <taxon>Megasphaera</taxon>
    </lineage>
</organism>
<evidence type="ECO:0000256" key="2">
    <source>
        <dbReference type="ARBA" id="ARBA00022448"/>
    </source>
</evidence>
<dbReference type="SUPFAM" id="SSF56935">
    <property type="entry name" value="Porins"/>
    <property type="match status" value="1"/>
</dbReference>
<dbReference type="EMBL" id="ADGP01000008">
    <property type="protein sequence ID" value="EFD94664.1"/>
    <property type="molecule type" value="Genomic_DNA"/>
</dbReference>
<dbReference type="Gene3D" id="2.170.130.10">
    <property type="entry name" value="TonB-dependent receptor, plug domain"/>
    <property type="match status" value="1"/>
</dbReference>
<dbReference type="Pfam" id="PF07715">
    <property type="entry name" value="Plug"/>
    <property type="match status" value="1"/>
</dbReference>
<feature type="domain" description="TonB-dependent receptor-like beta-barrel" evidence="14">
    <location>
        <begin position="531"/>
        <end position="886"/>
    </location>
</feature>
<dbReference type="InterPro" id="IPR012910">
    <property type="entry name" value="Plug_dom"/>
</dbReference>
<dbReference type="Pfam" id="PF00593">
    <property type="entry name" value="TonB_dep_Rec_b-barrel"/>
    <property type="match status" value="1"/>
</dbReference>
<dbReference type="InterPro" id="IPR037066">
    <property type="entry name" value="Plug_dom_sf"/>
</dbReference>
<dbReference type="PANTHER" id="PTHR30069:SF29">
    <property type="entry name" value="HEMOGLOBIN AND HEMOGLOBIN-HAPTOGLOBIN-BINDING PROTEIN 1-RELATED"/>
    <property type="match status" value="1"/>
</dbReference>
<dbReference type="Proteomes" id="UP000003242">
    <property type="component" value="Unassembled WGS sequence"/>
</dbReference>
<feature type="signal peptide" evidence="13">
    <location>
        <begin position="1"/>
        <end position="26"/>
    </location>
</feature>
<comment type="caution">
    <text evidence="16">The sequence shown here is derived from an EMBL/GenBank/DDBJ whole genome shotgun (WGS) entry which is preliminary data.</text>
</comment>
<comment type="subcellular location">
    <subcellularLocation>
        <location evidence="1 10">Cell outer membrane</location>
        <topology evidence="1 10">Multi-pass membrane protein</topology>
    </subcellularLocation>
</comment>
<gene>
    <name evidence="16" type="primary">tonB</name>
    <name evidence="16" type="ORF">HMPREF0889_0080</name>
</gene>
<evidence type="ECO:0000256" key="1">
    <source>
        <dbReference type="ARBA" id="ARBA00004571"/>
    </source>
</evidence>
<evidence type="ECO:0000256" key="6">
    <source>
        <dbReference type="ARBA" id="ARBA00023077"/>
    </source>
</evidence>
<evidence type="ECO:0000256" key="4">
    <source>
        <dbReference type="ARBA" id="ARBA00022692"/>
    </source>
</evidence>
<keyword evidence="7 10" id="KW-0472">Membrane</keyword>
<dbReference type="STRING" id="699218.HMPREF0889_0080"/>
<dbReference type="InterPro" id="IPR039426">
    <property type="entry name" value="TonB-dep_rcpt-like"/>
</dbReference>
<dbReference type="RefSeq" id="WP_009369478.1">
    <property type="nucleotide sequence ID" value="NZ_ADGP01000008.1"/>
</dbReference>
<evidence type="ECO:0000256" key="13">
    <source>
        <dbReference type="SAM" id="SignalP"/>
    </source>
</evidence>
<dbReference type="Gene3D" id="2.40.170.20">
    <property type="entry name" value="TonB-dependent receptor, beta-barrel domain"/>
    <property type="match status" value="1"/>
</dbReference>
<feature type="chain" id="PRO_5003047291" evidence="13">
    <location>
        <begin position="27"/>
        <end position="1627"/>
    </location>
</feature>
<evidence type="ECO:0000256" key="12">
    <source>
        <dbReference type="SAM" id="MobiDB-lite"/>
    </source>
</evidence>
<keyword evidence="4 10" id="KW-0812">Transmembrane</keyword>
<evidence type="ECO:0000313" key="16">
    <source>
        <dbReference type="EMBL" id="EFD94664.1"/>
    </source>
</evidence>
<dbReference type="PANTHER" id="PTHR30069">
    <property type="entry name" value="TONB-DEPENDENT OUTER MEMBRANE RECEPTOR"/>
    <property type="match status" value="1"/>
</dbReference>
<keyword evidence="5 13" id="KW-0732">Signal</keyword>
<keyword evidence="8 16" id="KW-0675">Receptor</keyword>
<feature type="domain" description="TonB-dependent receptor plug" evidence="15">
    <location>
        <begin position="53"/>
        <end position="156"/>
    </location>
</feature>
<sequence>MKQYTYASLSLLVTAYILTLGSSVQAAYTDAGRTQDVVVKTDAATAAARSESLETTIIGKRDIENKAAKSVEEVIFSEPGMVRTVDAMGRVTLSMRGAEPRHTLLLVDGQPVLGNVDKYNGAGDELQRLGTDNVERIEVIQGAASAKYGADAMGGVVNIITKKAAKKAAFTVRAENRKAAASDGSLYGNYFLRADSGSTGKGRLALYAGRRTIAPIYSEKVFRGAINYAGDFRTSLRYYGDIKNTGLLVSYAPAKDKVLHMAADTVREDMKRFVKHRDDSPEPVVLYTRNINRNTYAVQYEDRSRGKTQWQIEMQYAKLHEADTAIGSKAAFSPFEGKNTLVYLDTLQHTQGTVKVAAQTQINASHLLSWGGGYTREEGEGARLSDAPVTHAVTIDPWEYDKNLYTEKGVGKPASNIHDWPFYKDKSGHMGVDLVYDQYGYRQGTRSLAPAYTYDDYTKEEEDENEDPTVQAQRDKRKAAFAEELRRENGKRNKEILEKDEDGEWDWDDDKMVRRYYAFHPENLEDGAFPLTWHGKTFMEEHNKRDNQLTIGKAALTKHYIFLSDLRQIGTGTTVMSSVRRDQSSLFGSHLSFNIGLTRALDTDGHTRIKANVGTAYAEPGMGELYYNWEMYGGTPYDLGVGKLGFYWLGNPYLKPETSLNFDVAWEKETPHTEARINVFHHRIKNYMSVYFTGQLLHFRKQDVHTWLMPPDMLYSFKNLGQAHITGVELSLAHRFLHHWRAKLGYTYVQAINESDPDMPKRLLNKPMHKVDVSLGYEHNGWKATLWGDYYVHMLDSNTVSHDGNYVELTDEFHRSPEGYRRERLVEEATVPDPRHAGKRGYQELEYTFSSKKLQTYKDKTFGIWNLLIQKRLNPAAAVYVGIDNLFDHRDDAQAMSARTYKVGARFSLDGGEVRTKTARKTNGMSGRPAASAGSWFIGQPALPQRAGVQVHGAYAVRWQAFTGKDKPEGVRVTTQATVGSAYKNYAEKGGHGFAQRLSVEVTAKLGRRSYVTLAGSADGMPGSDTAYDTSDSRGLNAQHVDTAALTRRDNTWDIAVGRLQEPLGLSGYWFRQTFDGVRIVRTGKGTQVRVGYGDFSQQTGIKDSAYSRALWGTFYRPPTKAEWLGIQPLNASASERYQNGAVYTKDYGSLYAALVKAGNFAEEYKIFKQYKAVMDAYGDEQYQKKTKSALATLGQYEVNTYMWEKITLIDARGKKQTFLAAVIPLATGNTASIEDIQTMRKWGQTAFENTENKIKQTPFNGKRYISQSGIIKPGTYTIQTEFYGYGMYKGKDVLQDLGITSIGQRGGIAFDKVRKEEFQTISRQEALEKARTSLYDRTTAWEKVQAVQHEQPVYGWEKATISPVMKSVLLRLAGSEGWKPENDSSLPLQCLGKQGYRLRQDGMILQQDAVPSLQRAAFVQLKRQVNRHWGWQVWGLHSVGDATYTTSSVQAGRVVPRTFRTRAAVIGLGIQVKVLPQVTVSAEAGQNYTALARYLNGSTVYDHPEHSNVFTVKGHTDGNAPYFMVYRLDCGAYDRRRPGSWHMFLDYKYFQHGSFFGGNGTESVPDRYLDGVSCFTVGSDYAVKKNLSLAAYYTFGVKGIHERDSLYGPERFTLGDYLRVQGTYHF</sequence>
<comment type="similarity">
    <text evidence="10 11">Belongs to the TonB-dependent receptor family.</text>
</comment>
<keyword evidence="2 10" id="KW-0813">Transport</keyword>
<evidence type="ECO:0000259" key="14">
    <source>
        <dbReference type="Pfam" id="PF00593"/>
    </source>
</evidence>
<evidence type="ECO:0000256" key="5">
    <source>
        <dbReference type="ARBA" id="ARBA00022729"/>
    </source>
</evidence>
<evidence type="ECO:0000256" key="7">
    <source>
        <dbReference type="ARBA" id="ARBA00023136"/>
    </source>
</evidence>
<dbReference type="GO" id="GO:0044718">
    <property type="term" value="P:siderophore transmembrane transport"/>
    <property type="evidence" value="ECO:0007669"/>
    <property type="project" value="TreeGrafter"/>
</dbReference>
<feature type="region of interest" description="Disordered" evidence="12">
    <location>
        <begin position="457"/>
        <end position="477"/>
    </location>
</feature>
<evidence type="ECO:0000259" key="15">
    <source>
        <dbReference type="Pfam" id="PF07715"/>
    </source>
</evidence>
<feature type="compositionally biased region" description="Acidic residues" evidence="12">
    <location>
        <begin position="458"/>
        <end position="467"/>
    </location>
</feature>
<dbReference type="InterPro" id="IPR000531">
    <property type="entry name" value="Beta-barrel_TonB"/>
</dbReference>